<organism evidence="1 2">
    <name type="scientific">Funneliformis mosseae</name>
    <name type="common">Endomycorrhizal fungus</name>
    <name type="synonym">Glomus mosseae</name>
    <dbReference type="NCBI Taxonomy" id="27381"/>
    <lineage>
        <taxon>Eukaryota</taxon>
        <taxon>Fungi</taxon>
        <taxon>Fungi incertae sedis</taxon>
        <taxon>Mucoromycota</taxon>
        <taxon>Glomeromycotina</taxon>
        <taxon>Glomeromycetes</taxon>
        <taxon>Glomerales</taxon>
        <taxon>Glomeraceae</taxon>
        <taxon>Funneliformis</taxon>
    </lineage>
</organism>
<feature type="non-terminal residue" evidence="1">
    <location>
        <position position="1"/>
    </location>
</feature>
<name>A0A9N9I289_FUNMO</name>
<sequence length="59" mass="6548">TSKVLISSHPVESLTDVGYDTVIKKDNCQWLLAFLIIKTIPKTSDVDVLEWISPSFGPT</sequence>
<dbReference type="Proteomes" id="UP000789375">
    <property type="component" value="Unassembled WGS sequence"/>
</dbReference>
<gene>
    <name evidence="1" type="ORF">FMOSSE_LOCUS14696</name>
</gene>
<reference evidence="1" key="1">
    <citation type="submission" date="2021-06" db="EMBL/GenBank/DDBJ databases">
        <authorList>
            <person name="Kallberg Y."/>
            <person name="Tangrot J."/>
            <person name="Rosling A."/>
        </authorList>
    </citation>
    <scope>NUCLEOTIDE SEQUENCE</scope>
    <source>
        <strain evidence="1">87-6 pot B 2015</strain>
    </source>
</reference>
<protein>
    <submittedName>
        <fullName evidence="1">14480_t:CDS:1</fullName>
    </submittedName>
</protein>
<dbReference type="EMBL" id="CAJVPP010012174">
    <property type="protein sequence ID" value="CAG8716839.1"/>
    <property type="molecule type" value="Genomic_DNA"/>
</dbReference>
<comment type="caution">
    <text evidence="1">The sequence shown here is derived from an EMBL/GenBank/DDBJ whole genome shotgun (WGS) entry which is preliminary data.</text>
</comment>
<keyword evidence="2" id="KW-1185">Reference proteome</keyword>
<evidence type="ECO:0000313" key="1">
    <source>
        <dbReference type="EMBL" id="CAG8716839.1"/>
    </source>
</evidence>
<proteinExistence type="predicted"/>
<evidence type="ECO:0000313" key="2">
    <source>
        <dbReference type="Proteomes" id="UP000789375"/>
    </source>
</evidence>
<dbReference type="AlphaFoldDB" id="A0A9N9I289"/>
<accession>A0A9N9I289</accession>